<evidence type="ECO:0000259" key="7">
    <source>
        <dbReference type="Pfam" id="PF02747"/>
    </source>
</evidence>
<evidence type="ECO:0000256" key="4">
    <source>
        <dbReference type="HAMAP-Rule" id="MF_00317"/>
    </source>
</evidence>
<dbReference type="InterPro" id="IPR022648">
    <property type="entry name" value="Pr_cel_nuc_antig_N"/>
</dbReference>
<feature type="region of interest" description="Disordered" evidence="5">
    <location>
        <begin position="108"/>
        <end position="219"/>
    </location>
</feature>
<comment type="function">
    <text evidence="4">Sliding clamp subunit that acts as a moving platform for DNA processing. Responsible for tethering the catalytic subunit of DNA polymerase and other proteins to DNA during high-speed replication.</text>
</comment>
<feature type="compositionally biased region" description="Basic and acidic residues" evidence="5">
    <location>
        <begin position="21"/>
        <end position="36"/>
    </location>
</feature>
<feature type="region of interest" description="Disordered" evidence="5">
    <location>
        <begin position="1"/>
        <end position="95"/>
    </location>
</feature>
<dbReference type="GO" id="GO:0006275">
    <property type="term" value="P:regulation of DNA replication"/>
    <property type="evidence" value="ECO:0007669"/>
    <property type="project" value="UniProtKB-UniRule"/>
</dbReference>
<evidence type="ECO:0000313" key="8">
    <source>
        <dbReference type="EMBL" id="EMA56763.1"/>
    </source>
</evidence>
<dbReference type="AlphaFoldDB" id="M0NGS3"/>
<gene>
    <name evidence="4" type="primary">pcn</name>
    <name evidence="8" type="ORF">C451_00620</name>
</gene>
<dbReference type="EMBL" id="AOMF01000018">
    <property type="protein sequence ID" value="EMA56763.1"/>
    <property type="molecule type" value="Genomic_DNA"/>
</dbReference>
<dbReference type="PANTHER" id="PTHR11352">
    <property type="entry name" value="PROLIFERATING CELL NUCLEAR ANTIGEN"/>
    <property type="match status" value="1"/>
</dbReference>
<proteinExistence type="inferred from homology"/>
<accession>M0NGS3</accession>
<feature type="compositionally biased region" description="Low complexity" evidence="5">
    <location>
        <begin position="1"/>
        <end position="18"/>
    </location>
</feature>
<keyword evidence="9" id="KW-1185">Reference proteome</keyword>
<evidence type="ECO:0000313" key="9">
    <source>
        <dbReference type="Proteomes" id="UP000011680"/>
    </source>
</evidence>
<protein>
    <recommendedName>
        <fullName evidence="4">DNA polymerase sliding clamp</fullName>
    </recommendedName>
    <alternativeName>
        <fullName evidence="4">Proliferating cell nuclear antigen homolog</fullName>
        <shortName evidence="4">PCNA</shortName>
    </alternativeName>
</protein>
<organism evidence="8 9">
    <name type="scientific">Halococcus thailandensis JCM 13552</name>
    <dbReference type="NCBI Taxonomy" id="1227457"/>
    <lineage>
        <taxon>Archaea</taxon>
        <taxon>Methanobacteriati</taxon>
        <taxon>Methanobacteriota</taxon>
        <taxon>Stenosarchaea group</taxon>
        <taxon>Halobacteria</taxon>
        <taxon>Halobacteriales</taxon>
        <taxon>Halococcaceae</taxon>
        <taxon>Halococcus</taxon>
    </lineage>
</organism>
<keyword evidence="2 4" id="KW-0235">DNA replication</keyword>
<dbReference type="InterPro" id="IPR046938">
    <property type="entry name" value="DNA_clamp_sf"/>
</dbReference>
<dbReference type="Pfam" id="PF00705">
    <property type="entry name" value="PCNA_N"/>
    <property type="match status" value="1"/>
</dbReference>
<dbReference type="GO" id="GO:0030337">
    <property type="term" value="F:DNA polymerase processivity factor activity"/>
    <property type="evidence" value="ECO:0007669"/>
    <property type="project" value="UniProtKB-UniRule"/>
</dbReference>
<dbReference type="Gene3D" id="3.70.10.10">
    <property type="match status" value="1"/>
</dbReference>
<dbReference type="CDD" id="cd00577">
    <property type="entry name" value="PCNA"/>
    <property type="match status" value="1"/>
</dbReference>
<dbReference type="Pfam" id="PF02747">
    <property type="entry name" value="PCNA_C"/>
    <property type="match status" value="1"/>
</dbReference>
<name>M0NGS3_9EURY</name>
<dbReference type="InterPro" id="IPR022649">
    <property type="entry name" value="Pr_cel_nuc_antig_C"/>
</dbReference>
<feature type="compositionally biased region" description="Acidic residues" evidence="5">
    <location>
        <begin position="152"/>
        <end position="165"/>
    </location>
</feature>
<evidence type="ECO:0000259" key="6">
    <source>
        <dbReference type="Pfam" id="PF00705"/>
    </source>
</evidence>
<comment type="caution">
    <text evidence="8">The sequence shown here is derived from an EMBL/GenBank/DDBJ whole genome shotgun (WGS) entry which is preliminary data.</text>
</comment>
<dbReference type="eggNOG" id="arCOG00488">
    <property type="taxonomic scope" value="Archaea"/>
</dbReference>
<dbReference type="NCBIfam" id="NF002222">
    <property type="entry name" value="PRK01115.1-5"/>
    <property type="match status" value="1"/>
</dbReference>
<dbReference type="HAMAP" id="MF_00317">
    <property type="entry name" value="DNApol_clamp_arch"/>
    <property type="match status" value="1"/>
</dbReference>
<feature type="domain" description="Proliferating cell nuclear antigen PCNA N-terminal" evidence="6">
    <location>
        <begin position="228"/>
        <end position="313"/>
    </location>
</feature>
<comment type="subunit">
    <text evidence="4">Homotrimer. The subunits circularize to form a toroid; DNA passes through its center. Replication factor C (RFC) is required to load the toroid on the DNA.</text>
</comment>
<evidence type="ECO:0000256" key="1">
    <source>
        <dbReference type="ARBA" id="ARBA00010462"/>
    </source>
</evidence>
<dbReference type="GO" id="GO:0003677">
    <property type="term" value="F:DNA binding"/>
    <property type="evidence" value="ECO:0007669"/>
    <property type="project" value="UniProtKB-UniRule"/>
</dbReference>
<dbReference type="InterPro" id="IPR000730">
    <property type="entry name" value="Pr_cel_nuc_antig"/>
</dbReference>
<comment type="similarity">
    <text evidence="1 4">Belongs to the PCNA family.</text>
</comment>
<evidence type="ECO:0000256" key="3">
    <source>
        <dbReference type="ARBA" id="ARBA00023125"/>
    </source>
</evidence>
<evidence type="ECO:0000256" key="2">
    <source>
        <dbReference type="ARBA" id="ARBA00022705"/>
    </source>
</evidence>
<feature type="domain" description="Proliferating cell nuclear antigen PCNA C-terminal" evidence="7">
    <location>
        <begin position="349"/>
        <end position="463"/>
    </location>
</feature>
<evidence type="ECO:0000256" key="5">
    <source>
        <dbReference type="SAM" id="MobiDB-lite"/>
    </source>
</evidence>
<feature type="compositionally biased region" description="Acidic residues" evidence="5">
    <location>
        <begin position="109"/>
        <end position="127"/>
    </location>
</feature>
<dbReference type="Proteomes" id="UP000011680">
    <property type="component" value="Unassembled WGS sequence"/>
</dbReference>
<feature type="compositionally biased region" description="Acidic residues" evidence="5">
    <location>
        <begin position="189"/>
        <end position="218"/>
    </location>
</feature>
<sequence length="474" mass="50861">MTEGNTSSSDPDAPTDSPVENSRESDSEADHEHAESGGDGGDGATNTSAMARALKHELEQKGMAVEVEDDGETVSAEKLGQSYRIRPDGTVEGNGVLKDGIETIVADLDPVDTTEAENPGIDDEADTRDDFADSASTADETKSSEASAESGENVDAEDEDEDGYVGEDLASDRDTSADPVEAESPAAAAEDDGTADEEETDVEEMESEAEEDVEEDAESLPTGSVGLFEASIEAGHLQQAIDAANAVVDECRVHLDTDGLVIRAVDPANVAMINEQVSAEAFEAYDTDCGEIGINLERLDEVVGIADNDDDLVQFDLDPETRKLDMQMNAVEYTLALIDPDSIRAEPDIPDLDLPATVSMDEAEFKRAIRAADMVSDHIILQVDEREECFIANAEGDTDDVDLELSGDDLNDAKWGSAYSLFSLEYLKDLRKPIPTDTVVRMQLGEEFPAKLTFELADGAVDVEFMVAPRIQSD</sequence>
<dbReference type="GO" id="GO:0006272">
    <property type="term" value="P:leading strand elongation"/>
    <property type="evidence" value="ECO:0007669"/>
    <property type="project" value="TreeGrafter"/>
</dbReference>
<reference evidence="8 9" key="1">
    <citation type="journal article" date="2014" name="PLoS Genet.">
        <title>Phylogenetically driven sequencing of extremely halophilic archaea reveals strategies for static and dynamic osmo-response.</title>
        <authorList>
            <person name="Becker E.A."/>
            <person name="Seitzer P.M."/>
            <person name="Tritt A."/>
            <person name="Larsen D."/>
            <person name="Krusor M."/>
            <person name="Yao A.I."/>
            <person name="Wu D."/>
            <person name="Madern D."/>
            <person name="Eisen J.A."/>
            <person name="Darling A.E."/>
            <person name="Facciotti M.T."/>
        </authorList>
    </citation>
    <scope>NUCLEOTIDE SEQUENCE [LARGE SCALE GENOMIC DNA]</scope>
    <source>
        <strain evidence="8 9">JCM 13552</strain>
    </source>
</reference>
<keyword evidence="3 4" id="KW-0238">DNA-binding</keyword>
<dbReference type="PATRIC" id="fig|1227457.3.peg.105"/>
<dbReference type="SUPFAM" id="SSF55979">
    <property type="entry name" value="DNA clamp"/>
    <property type="match status" value="2"/>
</dbReference>
<dbReference type="PANTHER" id="PTHR11352:SF0">
    <property type="entry name" value="PROLIFERATING CELL NUCLEAR ANTIGEN"/>
    <property type="match status" value="1"/>
</dbReference>
<feature type="compositionally biased region" description="Low complexity" evidence="5">
    <location>
        <begin position="177"/>
        <end position="188"/>
    </location>
</feature>
<dbReference type="STRING" id="1227457.C451_00620"/>